<evidence type="ECO:0000313" key="3">
    <source>
        <dbReference type="Proteomes" id="UP000320421"/>
    </source>
</evidence>
<dbReference type="GO" id="GO:0005506">
    <property type="term" value="F:iron ion binding"/>
    <property type="evidence" value="ECO:0007669"/>
    <property type="project" value="InterPro"/>
</dbReference>
<dbReference type="Proteomes" id="UP000320421">
    <property type="component" value="Chromosome"/>
</dbReference>
<dbReference type="GO" id="GO:0020037">
    <property type="term" value="F:heme binding"/>
    <property type="evidence" value="ECO:0007669"/>
    <property type="project" value="InterPro"/>
</dbReference>
<dbReference type="InterPro" id="IPR010980">
    <property type="entry name" value="Cyt_c/b562"/>
</dbReference>
<keyword evidence="1" id="KW-0732">Signal</keyword>
<gene>
    <name evidence="2" type="ORF">HG66A1_15850</name>
</gene>
<feature type="signal peptide" evidence="1">
    <location>
        <begin position="1"/>
        <end position="32"/>
    </location>
</feature>
<feature type="chain" id="PRO_5022149688" description="Cytochrome c" evidence="1">
    <location>
        <begin position="33"/>
        <end position="160"/>
    </location>
</feature>
<protein>
    <recommendedName>
        <fullName evidence="4">Cytochrome c</fullName>
    </recommendedName>
</protein>
<evidence type="ECO:0000313" key="2">
    <source>
        <dbReference type="EMBL" id="QDT19817.1"/>
    </source>
</evidence>
<dbReference type="Gene3D" id="1.20.120.10">
    <property type="entry name" value="Cytochrome c/b562"/>
    <property type="match status" value="1"/>
</dbReference>
<sequence length="160" mass="17895" precursor="true">MHRINRKSLFGSIVLLGLGTALVWSQSTQSLAGPDSKKSQAGVPVEPDMHEFMEYVFQPTYKRLKHSIATEPENRKAWKSIKSDALILAEGGNLLLLHEPKDNGTSWNTHSVNVRKEGGLLYKAAKARDFKVARKHYEAMLKNCNACHQDFADGEHQLAP</sequence>
<evidence type="ECO:0000256" key="1">
    <source>
        <dbReference type="SAM" id="SignalP"/>
    </source>
</evidence>
<dbReference type="GO" id="GO:0022900">
    <property type="term" value="P:electron transport chain"/>
    <property type="evidence" value="ECO:0007669"/>
    <property type="project" value="InterPro"/>
</dbReference>
<accession>A0A517PKB5</accession>
<keyword evidence="3" id="KW-1185">Reference proteome</keyword>
<dbReference type="GO" id="GO:0009055">
    <property type="term" value="F:electron transfer activity"/>
    <property type="evidence" value="ECO:0007669"/>
    <property type="project" value="InterPro"/>
</dbReference>
<evidence type="ECO:0008006" key="4">
    <source>
        <dbReference type="Google" id="ProtNLM"/>
    </source>
</evidence>
<reference evidence="2 3" key="1">
    <citation type="submission" date="2019-02" db="EMBL/GenBank/DDBJ databases">
        <title>Deep-cultivation of Planctomycetes and their phenomic and genomic characterization uncovers novel biology.</title>
        <authorList>
            <person name="Wiegand S."/>
            <person name="Jogler M."/>
            <person name="Boedeker C."/>
            <person name="Pinto D."/>
            <person name="Vollmers J."/>
            <person name="Rivas-Marin E."/>
            <person name="Kohn T."/>
            <person name="Peeters S.H."/>
            <person name="Heuer A."/>
            <person name="Rast P."/>
            <person name="Oberbeckmann S."/>
            <person name="Bunk B."/>
            <person name="Jeske O."/>
            <person name="Meyerdierks A."/>
            <person name="Storesund J.E."/>
            <person name="Kallscheuer N."/>
            <person name="Luecker S."/>
            <person name="Lage O.M."/>
            <person name="Pohl T."/>
            <person name="Merkel B.J."/>
            <person name="Hornburger P."/>
            <person name="Mueller R.-W."/>
            <person name="Bruemmer F."/>
            <person name="Labrenz M."/>
            <person name="Spormann A.M."/>
            <person name="Op den Camp H."/>
            <person name="Overmann J."/>
            <person name="Amann R."/>
            <person name="Jetten M.S.M."/>
            <person name="Mascher T."/>
            <person name="Medema M.H."/>
            <person name="Devos D.P."/>
            <person name="Kaster A.-K."/>
            <person name="Ovreas L."/>
            <person name="Rohde M."/>
            <person name="Galperin M.Y."/>
            <person name="Jogler C."/>
        </authorList>
    </citation>
    <scope>NUCLEOTIDE SEQUENCE [LARGE SCALE GENOMIC DNA]</scope>
    <source>
        <strain evidence="2 3">HG66A1</strain>
    </source>
</reference>
<proteinExistence type="predicted"/>
<dbReference type="AlphaFoldDB" id="A0A517PKB5"/>
<dbReference type="SUPFAM" id="SSF47175">
    <property type="entry name" value="Cytochromes"/>
    <property type="match status" value="1"/>
</dbReference>
<name>A0A517PKB5_9PLAN</name>
<organism evidence="2 3">
    <name type="scientific">Gimesia chilikensis</name>
    <dbReference type="NCBI Taxonomy" id="2605989"/>
    <lineage>
        <taxon>Bacteria</taxon>
        <taxon>Pseudomonadati</taxon>
        <taxon>Planctomycetota</taxon>
        <taxon>Planctomycetia</taxon>
        <taxon>Planctomycetales</taxon>
        <taxon>Planctomycetaceae</taxon>
        <taxon>Gimesia</taxon>
    </lineage>
</organism>
<dbReference type="EMBL" id="CP036266">
    <property type="protein sequence ID" value="QDT19817.1"/>
    <property type="molecule type" value="Genomic_DNA"/>
</dbReference>